<evidence type="ECO:0000256" key="1">
    <source>
        <dbReference type="SAM" id="MobiDB-lite"/>
    </source>
</evidence>
<dbReference type="PANTHER" id="PTHR31025:SF27">
    <property type="entry name" value="SI:CH211-193K19.2-RELATED"/>
    <property type="match status" value="1"/>
</dbReference>
<feature type="region of interest" description="Disordered" evidence="1">
    <location>
        <begin position="228"/>
        <end position="275"/>
    </location>
</feature>
<evidence type="ECO:0000313" key="3">
    <source>
        <dbReference type="Proteomes" id="UP000693946"/>
    </source>
</evidence>
<organism evidence="2 3">
    <name type="scientific">Solea senegalensis</name>
    <name type="common">Senegalese sole</name>
    <dbReference type="NCBI Taxonomy" id="28829"/>
    <lineage>
        <taxon>Eukaryota</taxon>
        <taxon>Metazoa</taxon>
        <taxon>Chordata</taxon>
        <taxon>Craniata</taxon>
        <taxon>Vertebrata</taxon>
        <taxon>Euteleostomi</taxon>
        <taxon>Actinopterygii</taxon>
        <taxon>Neopterygii</taxon>
        <taxon>Teleostei</taxon>
        <taxon>Neoteleostei</taxon>
        <taxon>Acanthomorphata</taxon>
        <taxon>Carangaria</taxon>
        <taxon>Pleuronectiformes</taxon>
        <taxon>Pleuronectoidei</taxon>
        <taxon>Soleidae</taxon>
        <taxon>Solea</taxon>
    </lineage>
</organism>
<accession>A0AAV6RE38</accession>
<proteinExistence type="predicted"/>
<protein>
    <submittedName>
        <fullName evidence="2">Uncharacterized protein</fullName>
    </submittedName>
</protein>
<name>A0AAV6RE38_SOLSE</name>
<evidence type="ECO:0000313" key="2">
    <source>
        <dbReference type="EMBL" id="KAG7503591.1"/>
    </source>
</evidence>
<dbReference type="Proteomes" id="UP000693946">
    <property type="component" value="Linkage Group LG2"/>
</dbReference>
<dbReference type="EMBL" id="JAGKHQ010000012">
    <property type="protein sequence ID" value="KAG7503591.1"/>
    <property type="molecule type" value="Genomic_DNA"/>
</dbReference>
<sequence>MYIRPRGAFPTGTCTCSVRTRLKAPFSGLVLCCPATCLGFLHNPRPSVNIQEGTSKLHSCYECGDASNVLKLYLQEFAEIIQPCILQDGVSFIIRKLCSWYREHYRAYELHPTRELVILDVKELADPYPLADYNVGSIRMIKYKMAATIRVVLGVNDASKLALPTGIPGSVADLKEEIKRHFGLSGNFRLQYRDTEFDNEFVNLSCTSDIKDKSTVKIIYLTNDTNASLPHHEPTASPQGVDNTSLSSFSSTSDTDILSSPGSSASASSGSSLRSQPWPHTFPLPQFNYEVDVQLEQANLAFHNSGTLLCPSTKLKSAILESLASEIIKYKMYPSSADLDDVSQALITKHPCLKEQGSVSGYYGWKISLKYKMANYRTRLRGIGCPELSINAMKEKDGSLNHSPNQVKKPRKAEVNYCPGYPAGESKESLEAERQALLVEVKKKNQEQIKNKMERTFAYRRQEIIQDMPFITELRSRWPALFSEREVDAEFARITTVPLRSTFMFQLDRHTDNLLKVFRKKGGAAGQKIKVILAAMDKDPSIEKRRDCVLKAVSVYLNEDPQHLIKEYMIAYKIRQSKETKKLVKAVKMAFPHFRKNKAKTLINAVSVGQACDYNVRTGNERISVLKQSSIQIECRVQASPFREDNIFIFEPHENPQWPEGLDICDTVVSVKAGMTPKIVVSVQNPTGHDITLPGRTVIGTVQSVSKTFEGHVSDVRRVLRRLREHGIKLKSRKCDLFKEEVRYLGRIVSAEGNRLDSADTAAVRALKDKQPVVRQVSKDIPVYELRPETGKARSRVLHRNLPLPFDHLPLETSVQPQARQRNVEEMEETEQSEEEDDEYYPVPLQHQSESCLSETIIPMRTSTIPKLERIQSGILDQTENSQEREDSYVEDLQLEDAAPSPVPSDLSGEERQRPRHQHRQPKIFIYDRNAGIKCRPYVSELPVKELYRVQLEKNEKEMVYLDRQIRKTDLEILLVERQLKWVHCETAFIEAKCDAIFVSHQDLMMLNTDHIKLIIDVVEHDLRESQLMCCCNKMTFTCYDIDSYW</sequence>
<gene>
    <name evidence="2" type="ORF">JOB18_041446</name>
</gene>
<feature type="region of interest" description="Disordered" evidence="1">
    <location>
        <begin position="807"/>
        <end position="841"/>
    </location>
</feature>
<dbReference type="PANTHER" id="PTHR31025">
    <property type="entry name" value="SI:CH211-196P9.1-RELATED"/>
    <property type="match status" value="1"/>
</dbReference>
<feature type="region of interest" description="Disordered" evidence="1">
    <location>
        <begin position="869"/>
        <end position="921"/>
    </location>
</feature>
<dbReference type="AlphaFoldDB" id="A0AAV6RE38"/>
<feature type="compositionally biased region" description="Low complexity" evidence="1">
    <location>
        <begin position="244"/>
        <end position="275"/>
    </location>
</feature>
<reference evidence="2 3" key="1">
    <citation type="journal article" date="2021" name="Sci. Rep.">
        <title>Chromosome anchoring in Senegalese sole (Solea senegalensis) reveals sex-associated markers and genome rearrangements in flatfish.</title>
        <authorList>
            <person name="Guerrero-Cozar I."/>
            <person name="Gomez-Garrido J."/>
            <person name="Berbel C."/>
            <person name="Martinez-Blanch J.F."/>
            <person name="Alioto T."/>
            <person name="Claros M.G."/>
            <person name="Gagnaire P.A."/>
            <person name="Manchado M."/>
        </authorList>
    </citation>
    <scope>NUCLEOTIDE SEQUENCE [LARGE SCALE GENOMIC DNA]</scope>
    <source>
        <strain evidence="2">Sse05_10M</strain>
    </source>
</reference>
<comment type="caution">
    <text evidence="2">The sequence shown here is derived from an EMBL/GenBank/DDBJ whole genome shotgun (WGS) entry which is preliminary data.</text>
</comment>
<keyword evidence="3" id="KW-1185">Reference proteome</keyword>
<feature type="compositionally biased region" description="Acidic residues" evidence="1">
    <location>
        <begin position="826"/>
        <end position="840"/>
    </location>
</feature>